<dbReference type="GO" id="GO:0007165">
    <property type="term" value="P:signal transduction"/>
    <property type="evidence" value="ECO:0007669"/>
    <property type="project" value="InterPro"/>
</dbReference>
<dbReference type="SMART" id="SM00005">
    <property type="entry name" value="DEATH"/>
    <property type="match status" value="1"/>
</dbReference>
<dbReference type="EnsemblMetazoa" id="G35056.1">
    <property type="protein sequence ID" value="G35056.1:cds"/>
    <property type="gene ID" value="G35056"/>
</dbReference>
<evidence type="ECO:0000259" key="1">
    <source>
        <dbReference type="PROSITE" id="PS50017"/>
    </source>
</evidence>
<evidence type="ECO:0000313" key="2">
    <source>
        <dbReference type="EnsemblMetazoa" id="G35056.2:cds"/>
    </source>
</evidence>
<name>A0A8W8MTV7_MAGGI</name>
<feature type="domain" description="Death" evidence="1">
    <location>
        <begin position="12"/>
        <end position="96"/>
    </location>
</feature>
<dbReference type="CDD" id="cd01670">
    <property type="entry name" value="Death"/>
    <property type="match status" value="1"/>
</dbReference>
<dbReference type="InterPro" id="IPR000488">
    <property type="entry name" value="Death_dom"/>
</dbReference>
<dbReference type="InterPro" id="IPR011029">
    <property type="entry name" value="DEATH-like_dom_sf"/>
</dbReference>
<reference evidence="2" key="1">
    <citation type="submission" date="2022-08" db="UniProtKB">
        <authorList>
            <consortium name="EnsemblMetazoa"/>
        </authorList>
    </citation>
    <scope>IDENTIFICATION</scope>
    <source>
        <strain evidence="2">05x7-T-G4-1.051#20</strain>
    </source>
</reference>
<evidence type="ECO:0000313" key="3">
    <source>
        <dbReference type="Proteomes" id="UP000005408"/>
    </source>
</evidence>
<dbReference type="OMA" id="VFACKAN"/>
<organism evidence="2 3">
    <name type="scientific">Magallana gigas</name>
    <name type="common">Pacific oyster</name>
    <name type="synonym">Crassostrea gigas</name>
    <dbReference type="NCBI Taxonomy" id="29159"/>
    <lineage>
        <taxon>Eukaryota</taxon>
        <taxon>Metazoa</taxon>
        <taxon>Spiralia</taxon>
        <taxon>Lophotrochozoa</taxon>
        <taxon>Mollusca</taxon>
        <taxon>Bivalvia</taxon>
        <taxon>Autobranchia</taxon>
        <taxon>Pteriomorphia</taxon>
        <taxon>Ostreida</taxon>
        <taxon>Ostreoidea</taxon>
        <taxon>Ostreidae</taxon>
        <taxon>Magallana</taxon>
    </lineage>
</organism>
<dbReference type="AlphaFoldDB" id="A0A8W8MTV7"/>
<dbReference type="OrthoDB" id="5981554at2759"/>
<accession>A0A8W8MTV7</accession>
<sequence length="98" mass="11041">MAGVQTTERPPTDKELLLVSKHIGADFQLLGVGLGLTNAQIEQIRMNHSFSVQTQIFQMLIAWRNKEGRQATVKKFLEAVNDSSIDVDGEELERIFQL</sequence>
<protein>
    <recommendedName>
        <fullName evidence="1">Death domain-containing protein</fullName>
    </recommendedName>
</protein>
<dbReference type="SUPFAM" id="SSF47986">
    <property type="entry name" value="DEATH domain"/>
    <property type="match status" value="1"/>
</dbReference>
<dbReference type="Pfam" id="PF00531">
    <property type="entry name" value="Death"/>
    <property type="match status" value="1"/>
</dbReference>
<proteinExistence type="predicted"/>
<dbReference type="Proteomes" id="UP000005408">
    <property type="component" value="Unassembled WGS sequence"/>
</dbReference>
<dbReference type="EnsemblMetazoa" id="G35056.2">
    <property type="protein sequence ID" value="G35056.2:cds"/>
    <property type="gene ID" value="G35056"/>
</dbReference>
<dbReference type="PROSITE" id="PS50017">
    <property type="entry name" value="DEATH_DOMAIN"/>
    <property type="match status" value="1"/>
</dbReference>
<keyword evidence="3" id="KW-1185">Reference proteome</keyword>
<dbReference type="Gene3D" id="1.10.533.10">
    <property type="entry name" value="Death Domain, Fas"/>
    <property type="match status" value="1"/>
</dbReference>